<dbReference type="EMBL" id="WEGK01000001">
    <property type="protein sequence ID" value="MQY17330.1"/>
    <property type="molecule type" value="Genomic_DNA"/>
</dbReference>
<dbReference type="GO" id="GO:0000976">
    <property type="term" value="F:transcription cis-regulatory region binding"/>
    <property type="evidence" value="ECO:0007669"/>
    <property type="project" value="TreeGrafter"/>
</dbReference>
<dbReference type="Gene3D" id="1.10.357.10">
    <property type="entry name" value="Tetracycline Repressor, domain 2"/>
    <property type="match status" value="1"/>
</dbReference>
<dbReference type="RefSeq" id="WP_194289684.1">
    <property type="nucleotide sequence ID" value="NZ_WEGK01000001.1"/>
</dbReference>
<protein>
    <recommendedName>
        <fullName evidence="4">HTH tetR-type domain-containing protein</fullName>
    </recommendedName>
</protein>
<feature type="DNA-binding region" description="H-T-H motif" evidence="2">
    <location>
        <begin position="46"/>
        <end position="65"/>
    </location>
</feature>
<feature type="compositionally biased region" description="Basic and acidic residues" evidence="3">
    <location>
        <begin position="1"/>
        <end position="11"/>
    </location>
</feature>
<dbReference type="InterPro" id="IPR036271">
    <property type="entry name" value="Tet_transcr_reg_TetR-rel_C_sf"/>
</dbReference>
<dbReference type="SUPFAM" id="SSF48498">
    <property type="entry name" value="Tetracyclin repressor-like, C-terminal domain"/>
    <property type="match status" value="1"/>
</dbReference>
<reference evidence="5 6" key="1">
    <citation type="submission" date="2019-10" db="EMBL/GenBank/DDBJ databases">
        <title>Nocardia macrotermitis sp. nov. and Nocardia aurantia sp. nov., isolated from the gut of fungus growing-termite Macrotermes natalensis.</title>
        <authorList>
            <person name="Benndorf R."/>
            <person name="Schwitalla J."/>
            <person name="Martin K."/>
            <person name="De Beer W."/>
            <person name="Kaster A.-K."/>
            <person name="Vollmers J."/>
            <person name="Poulsen M."/>
            <person name="Beemelmanns C."/>
        </authorList>
    </citation>
    <scope>NUCLEOTIDE SEQUENCE [LARGE SCALE GENOMIC DNA]</scope>
    <source>
        <strain evidence="5 6">RB20</strain>
    </source>
</reference>
<dbReference type="InterPro" id="IPR045823">
    <property type="entry name" value="TetR_C_32"/>
</dbReference>
<feature type="region of interest" description="Disordered" evidence="3">
    <location>
        <begin position="216"/>
        <end position="245"/>
    </location>
</feature>
<feature type="region of interest" description="Disordered" evidence="3">
    <location>
        <begin position="1"/>
        <end position="25"/>
    </location>
</feature>
<dbReference type="Proteomes" id="UP000438448">
    <property type="component" value="Unassembled WGS sequence"/>
</dbReference>
<name>A0A7K0CV05_9NOCA</name>
<evidence type="ECO:0000256" key="1">
    <source>
        <dbReference type="ARBA" id="ARBA00023125"/>
    </source>
</evidence>
<dbReference type="PROSITE" id="PS50977">
    <property type="entry name" value="HTH_TETR_2"/>
    <property type="match status" value="1"/>
</dbReference>
<dbReference type="Pfam" id="PF00440">
    <property type="entry name" value="TetR_N"/>
    <property type="match status" value="1"/>
</dbReference>
<sequence>MTRDTPREPRRPRGRPPGPSRDPALRRGEILDAAERVIATAGTPITFAQVAAEAGYARTAVYAVFPDLPALVDALAERHLEGLLAAADAILAQPLPVREMLRAIVALVCDFVDADPNLHHLLMQRLQSDEPDEPGVGVPAHHRPLFTRLSEWATEVFESILRGVRADPALARIWASATIGAILMSAEDWGRDPVRDRAEFVDRLTAFLWPSVESIGGDRFVGPIDPPGRHDPEPVRDRATRRPKS</sequence>
<evidence type="ECO:0000256" key="2">
    <source>
        <dbReference type="PROSITE-ProRule" id="PRU00335"/>
    </source>
</evidence>
<keyword evidence="6" id="KW-1185">Reference proteome</keyword>
<evidence type="ECO:0000259" key="4">
    <source>
        <dbReference type="PROSITE" id="PS50977"/>
    </source>
</evidence>
<evidence type="ECO:0000313" key="6">
    <source>
        <dbReference type="Proteomes" id="UP000438448"/>
    </source>
</evidence>
<dbReference type="Pfam" id="PF19344">
    <property type="entry name" value="TetR_C_32"/>
    <property type="match status" value="1"/>
</dbReference>
<dbReference type="SUPFAM" id="SSF46689">
    <property type="entry name" value="Homeodomain-like"/>
    <property type="match status" value="1"/>
</dbReference>
<dbReference type="InterPro" id="IPR009057">
    <property type="entry name" value="Homeodomain-like_sf"/>
</dbReference>
<dbReference type="AlphaFoldDB" id="A0A7K0CV05"/>
<dbReference type="InterPro" id="IPR001647">
    <property type="entry name" value="HTH_TetR"/>
</dbReference>
<proteinExistence type="predicted"/>
<feature type="domain" description="HTH tetR-type" evidence="4">
    <location>
        <begin position="24"/>
        <end position="83"/>
    </location>
</feature>
<comment type="caution">
    <text evidence="5">The sequence shown here is derived from an EMBL/GenBank/DDBJ whole genome shotgun (WGS) entry which is preliminary data.</text>
</comment>
<keyword evidence="1 2" id="KW-0238">DNA-binding</keyword>
<dbReference type="InterPro" id="IPR050109">
    <property type="entry name" value="HTH-type_TetR-like_transc_reg"/>
</dbReference>
<dbReference type="GO" id="GO:0003700">
    <property type="term" value="F:DNA-binding transcription factor activity"/>
    <property type="evidence" value="ECO:0007669"/>
    <property type="project" value="TreeGrafter"/>
</dbReference>
<dbReference type="PANTHER" id="PTHR30055">
    <property type="entry name" value="HTH-TYPE TRANSCRIPTIONAL REGULATOR RUTR"/>
    <property type="match status" value="1"/>
</dbReference>
<dbReference type="PANTHER" id="PTHR30055:SF227">
    <property type="entry name" value="TRANSCRIPTIONAL REGULATORY PROTEIN (PROBABLY TETR-FAMILY)-RELATED"/>
    <property type="match status" value="1"/>
</dbReference>
<evidence type="ECO:0000313" key="5">
    <source>
        <dbReference type="EMBL" id="MQY17330.1"/>
    </source>
</evidence>
<evidence type="ECO:0000256" key="3">
    <source>
        <dbReference type="SAM" id="MobiDB-lite"/>
    </source>
</evidence>
<gene>
    <name evidence="5" type="ORF">NRB20_03930</name>
</gene>
<organism evidence="5 6">
    <name type="scientific">Nocardia macrotermitis</name>
    <dbReference type="NCBI Taxonomy" id="2585198"/>
    <lineage>
        <taxon>Bacteria</taxon>
        <taxon>Bacillati</taxon>
        <taxon>Actinomycetota</taxon>
        <taxon>Actinomycetes</taxon>
        <taxon>Mycobacteriales</taxon>
        <taxon>Nocardiaceae</taxon>
        <taxon>Nocardia</taxon>
    </lineage>
</organism>
<accession>A0A7K0CV05</accession>
<feature type="compositionally biased region" description="Basic and acidic residues" evidence="3">
    <location>
        <begin position="227"/>
        <end position="245"/>
    </location>
</feature>